<accession>A0A6A7BBI3</accession>
<evidence type="ECO:0000259" key="2">
    <source>
        <dbReference type="Pfam" id="PF08719"/>
    </source>
</evidence>
<dbReference type="Proteomes" id="UP000799423">
    <property type="component" value="Unassembled WGS sequence"/>
</dbReference>
<dbReference type="NCBIfam" id="TIGR02464">
    <property type="entry name" value="ribofla_fusion"/>
    <property type="match status" value="1"/>
</dbReference>
<dbReference type="InterPro" id="IPR037238">
    <property type="entry name" value="YbiA-like_sf"/>
</dbReference>
<dbReference type="OrthoDB" id="206452at2759"/>
<evidence type="ECO:0000256" key="1">
    <source>
        <dbReference type="SAM" id="MobiDB-lite"/>
    </source>
</evidence>
<keyword evidence="4" id="KW-1185">Reference proteome</keyword>
<proteinExistence type="predicted"/>
<feature type="compositionally biased region" description="Polar residues" evidence="1">
    <location>
        <begin position="1"/>
        <end position="11"/>
    </location>
</feature>
<dbReference type="Pfam" id="PF08719">
    <property type="entry name" value="NADAR"/>
    <property type="match status" value="1"/>
</dbReference>
<name>A0A6A7BBI3_9PLEO</name>
<dbReference type="Gene3D" id="1.10.357.40">
    <property type="entry name" value="YbiA-like"/>
    <property type="match status" value="1"/>
</dbReference>
<dbReference type="EMBL" id="MU006297">
    <property type="protein sequence ID" value="KAF2852896.1"/>
    <property type="molecule type" value="Genomic_DNA"/>
</dbReference>
<gene>
    <name evidence="3" type="ORF">T440DRAFT_477278</name>
</gene>
<reference evidence="3" key="1">
    <citation type="submission" date="2020-01" db="EMBL/GenBank/DDBJ databases">
        <authorList>
            <consortium name="DOE Joint Genome Institute"/>
            <person name="Haridas S."/>
            <person name="Albert R."/>
            <person name="Binder M."/>
            <person name="Bloem J."/>
            <person name="Labutti K."/>
            <person name="Salamov A."/>
            <person name="Andreopoulos B."/>
            <person name="Baker S.E."/>
            <person name="Barry K."/>
            <person name="Bills G."/>
            <person name="Bluhm B.H."/>
            <person name="Cannon C."/>
            <person name="Castanera R."/>
            <person name="Culley D.E."/>
            <person name="Daum C."/>
            <person name="Ezra D."/>
            <person name="Gonzalez J.B."/>
            <person name="Henrissat B."/>
            <person name="Kuo A."/>
            <person name="Liang C."/>
            <person name="Lipzen A."/>
            <person name="Lutzoni F."/>
            <person name="Magnuson J."/>
            <person name="Mondo S."/>
            <person name="Nolan M."/>
            <person name="Ohm R."/>
            <person name="Pangilinan J."/>
            <person name="Park H.-J."/>
            <person name="Ramirez L."/>
            <person name="Alfaro M."/>
            <person name="Sun H."/>
            <person name="Tritt A."/>
            <person name="Yoshinaga Y."/>
            <person name="Zwiers L.-H."/>
            <person name="Turgeon B.G."/>
            <person name="Goodwin S.B."/>
            <person name="Spatafora J.W."/>
            <person name="Crous P.W."/>
            <person name="Grigoriev I.V."/>
        </authorList>
    </citation>
    <scope>NUCLEOTIDE SEQUENCE</scope>
    <source>
        <strain evidence="3">IPT5</strain>
    </source>
</reference>
<protein>
    <submittedName>
        <fullName evidence="3">DUF1768-domain-containing protein</fullName>
    </submittedName>
</protein>
<evidence type="ECO:0000313" key="4">
    <source>
        <dbReference type="Proteomes" id="UP000799423"/>
    </source>
</evidence>
<dbReference type="SUPFAM" id="SSF143990">
    <property type="entry name" value="YbiA-like"/>
    <property type="match status" value="1"/>
</dbReference>
<organism evidence="3 4">
    <name type="scientific">Plenodomus tracheiphilus IPT5</name>
    <dbReference type="NCBI Taxonomy" id="1408161"/>
    <lineage>
        <taxon>Eukaryota</taxon>
        <taxon>Fungi</taxon>
        <taxon>Dikarya</taxon>
        <taxon>Ascomycota</taxon>
        <taxon>Pezizomycotina</taxon>
        <taxon>Dothideomycetes</taxon>
        <taxon>Pleosporomycetidae</taxon>
        <taxon>Pleosporales</taxon>
        <taxon>Pleosporineae</taxon>
        <taxon>Leptosphaeriaceae</taxon>
        <taxon>Plenodomus</taxon>
    </lineage>
</organism>
<dbReference type="InterPro" id="IPR012816">
    <property type="entry name" value="NADAR"/>
</dbReference>
<dbReference type="CDD" id="cd15457">
    <property type="entry name" value="NADAR"/>
    <property type="match status" value="1"/>
</dbReference>
<dbReference type="AlphaFoldDB" id="A0A6A7BBI3"/>
<evidence type="ECO:0000313" key="3">
    <source>
        <dbReference type="EMBL" id="KAF2852896.1"/>
    </source>
</evidence>
<sequence length="198" mass="21836">MPFSTASQSKIAANPPSTTSTITTSTNTTEPVYFWRPKDAHGWLGQWHASPFFVEGEKYATAEMWMMVCKARLFGDEDIARQMLNTTSPGTHKALGRKVKGFKGDVWDERKLDIVIQGNYHKFTLSKDAADLSAKLLATGDRELVEASPLDRVWGVGFAPDTAEANRGSWGENLLGKALMSVRTRLREEAKEKVGGGV</sequence>
<feature type="region of interest" description="Disordered" evidence="1">
    <location>
        <begin position="1"/>
        <end position="25"/>
    </location>
</feature>
<feature type="domain" description="NADAR" evidence="2">
    <location>
        <begin position="33"/>
        <end position="187"/>
    </location>
</feature>